<dbReference type="GO" id="GO:0005829">
    <property type="term" value="C:cytosol"/>
    <property type="evidence" value="ECO:0007669"/>
    <property type="project" value="TreeGrafter"/>
</dbReference>
<dbReference type="CDD" id="cd00808">
    <property type="entry name" value="GluRS_core"/>
    <property type="match status" value="1"/>
</dbReference>
<keyword evidence="8" id="KW-0648">Protein biosynthesis</keyword>
<dbReference type="PANTHER" id="PTHR43311">
    <property type="entry name" value="GLUTAMATE--TRNA LIGASE"/>
    <property type="match status" value="1"/>
</dbReference>
<dbReference type="InterPro" id="IPR014729">
    <property type="entry name" value="Rossmann-like_a/b/a_fold"/>
</dbReference>
<dbReference type="InterPro" id="IPR049940">
    <property type="entry name" value="GluQ/Sye"/>
</dbReference>
<evidence type="ECO:0000256" key="5">
    <source>
        <dbReference type="ARBA" id="ARBA00022598"/>
    </source>
</evidence>
<gene>
    <name evidence="12" type="ORF">METZ01_LOCUS338123</name>
</gene>
<feature type="non-terminal residue" evidence="12">
    <location>
        <position position="1"/>
    </location>
</feature>
<dbReference type="GO" id="GO:0004818">
    <property type="term" value="F:glutamate-tRNA ligase activity"/>
    <property type="evidence" value="ECO:0007669"/>
    <property type="project" value="UniProtKB-EC"/>
</dbReference>
<evidence type="ECO:0000256" key="10">
    <source>
        <dbReference type="ARBA" id="ARBA00030865"/>
    </source>
</evidence>
<sequence>EFSASEAIISAVMMVRTRFAPSPTGHLHIGSVRTALFSWLYARRFGGQFVLRVEDTDRERSTSESIDAIVEGMAWLGLDYDEGAYFQSERYPRYREVASNMLADGSAYHCYCTREELDAMRAEQIARGENPRYDGRCRARTESRDGVDPVVRFKTLREGVIVVDDLVRGRVEFENSSLDDLIIMRADGTPTFHFGVVIDDSDMGITHVIRGDDHLNNTPRQIHIIEALKLTRPQYGHVPMILGEDGTRLSKRHGALNVLEYREQGYLPDALLNYLVRLGWSHGDQEIFSRDEMVHLFDIKHVNPSAARFSPEKLAWINQQHIMVAGIDMLS</sequence>
<evidence type="ECO:0000313" key="12">
    <source>
        <dbReference type="EMBL" id="SVC85269.1"/>
    </source>
</evidence>
<evidence type="ECO:0000256" key="7">
    <source>
        <dbReference type="ARBA" id="ARBA00022840"/>
    </source>
</evidence>
<evidence type="ECO:0000256" key="2">
    <source>
        <dbReference type="ARBA" id="ARBA00011245"/>
    </source>
</evidence>
<dbReference type="GO" id="GO:0008270">
    <property type="term" value="F:zinc ion binding"/>
    <property type="evidence" value="ECO:0007669"/>
    <property type="project" value="InterPro"/>
</dbReference>
<dbReference type="EMBL" id="UINC01114746">
    <property type="protein sequence ID" value="SVC85269.1"/>
    <property type="molecule type" value="Genomic_DNA"/>
</dbReference>
<keyword evidence="4" id="KW-0963">Cytoplasm</keyword>
<dbReference type="InterPro" id="IPR004527">
    <property type="entry name" value="Glu-tRNA-ligase_bac/mito"/>
</dbReference>
<dbReference type="EC" id="6.1.1.17" evidence="3"/>
<accession>A0A382QIC7</accession>
<dbReference type="SUPFAM" id="SSF52374">
    <property type="entry name" value="Nucleotidylyl transferase"/>
    <property type="match status" value="1"/>
</dbReference>
<feature type="non-terminal residue" evidence="12">
    <location>
        <position position="331"/>
    </location>
</feature>
<feature type="domain" description="Glutamyl/glutaminyl-tRNA synthetase class Ib catalytic" evidence="11">
    <location>
        <begin position="14"/>
        <end position="316"/>
    </location>
</feature>
<evidence type="ECO:0000256" key="6">
    <source>
        <dbReference type="ARBA" id="ARBA00022741"/>
    </source>
</evidence>
<dbReference type="PANTHER" id="PTHR43311:SF2">
    <property type="entry name" value="GLUTAMATE--TRNA LIGASE, MITOCHONDRIAL-RELATED"/>
    <property type="match status" value="1"/>
</dbReference>
<comment type="subcellular location">
    <subcellularLocation>
        <location evidence="1">Cytoplasm</location>
    </subcellularLocation>
</comment>
<evidence type="ECO:0000256" key="4">
    <source>
        <dbReference type="ARBA" id="ARBA00022490"/>
    </source>
</evidence>
<dbReference type="Pfam" id="PF00749">
    <property type="entry name" value="tRNA-synt_1c"/>
    <property type="match status" value="1"/>
</dbReference>
<proteinExistence type="predicted"/>
<dbReference type="PRINTS" id="PR00987">
    <property type="entry name" value="TRNASYNTHGLU"/>
</dbReference>
<dbReference type="Gene3D" id="3.40.50.620">
    <property type="entry name" value="HUPs"/>
    <property type="match status" value="1"/>
</dbReference>
<evidence type="ECO:0000259" key="11">
    <source>
        <dbReference type="Pfam" id="PF00749"/>
    </source>
</evidence>
<dbReference type="InterPro" id="IPR033910">
    <property type="entry name" value="GluRS_core"/>
</dbReference>
<dbReference type="GO" id="GO:0005524">
    <property type="term" value="F:ATP binding"/>
    <property type="evidence" value="ECO:0007669"/>
    <property type="project" value="UniProtKB-KW"/>
</dbReference>
<reference evidence="12" key="1">
    <citation type="submission" date="2018-05" db="EMBL/GenBank/DDBJ databases">
        <authorList>
            <person name="Lanie J.A."/>
            <person name="Ng W.-L."/>
            <person name="Kazmierczak K.M."/>
            <person name="Andrzejewski T.M."/>
            <person name="Davidsen T.M."/>
            <person name="Wayne K.J."/>
            <person name="Tettelin H."/>
            <person name="Glass J.I."/>
            <person name="Rusch D."/>
            <person name="Podicherti R."/>
            <person name="Tsui H.-C.T."/>
            <person name="Winkler M.E."/>
        </authorList>
    </citation>
    <scope>NUCLEOTIDE SEQUENCE</scope>
</reference>
<keyword evidence="6" id="KW-0547">Nucleotide-binding</keyword>
<keyword evidence="7" id="KW-0067">ATP-binding</keyword>
<evidence type="ECO:0000256" key="3">
    <source>
        <dbReference type="ARBA" id="ARBA00012835"/>
    </source>
</evidence>
<comment type="subunit">
    <text evidence="2">Monomer.</text>
</comment>
<dbReference type="NCBIfam" id="TIGR00464">
    <property type="entry name" value="gltX_bact"/>
    <property type="match status" value="1"/>
</dbReference>
<keyword evidence="5" id="KW-0436">Ligase</keyword>
<dbReference type="InterPro" id="IPR020058">
    <property type="entry name" value="Glu/Gln-tRNA-synth_Ib_cat-dom"/>
</dbReference>
<dbReference type="InterPro" id="IPR000924">
    <property type="entry name" value="Glu/Gln-tRNA-synth"/>
</dbReference>
<name>A0A382QIC7_9ZZZZ</name>
<dbReference type="AlphaFoldDB" id="A0A382QIC7"/>
<dbReference type="FunFam" id="3.40.50.620:FF:000007">
    <property type="entry name" value="Glutamate--tRNA ligase"/>
    <property type="match status" value="1"/>
</dbReference>
<dbReference type="GO" id="GO:0006424">
    <property type="term" value="P:glutamyl-tRNA aminoacylation"/>
    <property type="evidence" value="ECO:0007669"/>
    <property type="project" value="InterPro"/>
</dbReference>
<organism evidence="12">
    <name type="scientific">marine metagenome</name>
    <dbReference type="NCBI Taxonomy" id="408172"/>
    <lineage>
        <taxon>unclassified sequences</taxon>
        <taxon>metagenomes</taxon>
        <taxon>ecological metagenomes</taxon>
    </lineage>
</organism>
<evidence type="ECO:0000256" key="8">
    <source>
        <dbReference type="ARBA" id="ARBA00022917"/>
    </source>
</evidence>
<evidence type="ECO:0000256" key="9">
    <source>
        <dbReference type="ARBA" id="ARBA00023146"/>
    </source>
</evidence>
<protein>
    <recommendedName>
        <fullName evidence="3">glutamate--tRNA ligase</fullName>
        <ecNumber evidence="3">6.1.1.17</ecNumber>
    </recommendedName>
    <alternativeName>
        <fullName evidence="10">Glutamyl-tRNA synthetase</fullName>
    </alternativeName>
</protein>
<evidence type="ECO:0000256" key="1">
    <source>
        <dbReference type="ARBA" id="ARBA00004496"/>
    </source>
</evidence>
<keyword evidence="9" id="KW-0030">Aminoacyl-tRNA synthetase</keyword>